<evidence type="ECO:0000313" key="1">
    <source>
        <dbReference type="EMBL" id="RFU14867.1"/>
    </source>
</evidence>
<sequence>MGDSSFRDLKVWQRAIELSVAIYRMTGAFPREEMYGLTAQLRRADVSIASNIAEGYGRMSAKEYTYFLGIARGSTLEVQTHLVIAKELGFADEANLQRTEGLAHEVGKMLWAMLNKL</sequence>
<gene>
    <name evidence="1" type="ORF">D0Y96_19920</name>
</gene>
<dbReference type="Pfam" id="PF05635">
    <property type="entry name" value="23S_rRNA_IVP"/>
    <property type="match status" value="1"/>
</dbReference>
<dbReference type="PANTHER" id="PTHR38471">
    <property type="entry name" value="FOUR HELIX BUNDLE PROTEIN"/>
    <property type="match status" value="1"/>
</dbReference>
<proteinExistence type="predicted"/>
<dbReference type="InterPro" id="IPR012657">
    <property type="entry name" value="23S_rRNA-intervening_sequence"/>
</dbReference>
<dbReference type="PANTHER" id="PTHR38471:SF2">
    <property type="entry name" value="FOUR HELIX BUNDLE PROTEIN"/>
    <property type="match status" value="1"/>
</dbReference>
<dbReference type="NCBIfam" id="TIGR02436">
    <property type="entry name" value="four helix bundle protein"/>
    <property type="match status" value="1"/>
</dbReference>
<organism evidence="1 2">
    <name type="scientific">Paracidobacterium acidisoli</name>
    <dbReference type="NCBI Taxonomy" id="2303751"/>
    <lineage>
        <taxon>Bacteria</taxon>
        <taxon>Pseudomonadati</taxon>
        <taxon>Acidobacteriota</taxon>
        <taxon>Terriglobia</taxon>
        <taxon>Terriglobales</taxon>
        <taxon>Acidobacteriaceae</taxon>
        <taxon>Paracidobacterium</taxon>
    </lineage>
</organism>
<dbReference type="OrthoDB" id="160990at2"/>
<dbReference type="RefSeq" id="WP_117303565.1">
    <property type="nucleotide sequence ID" value="NZ_QVQT02000009.1"/>
</dbReference>
<dbReference type="NCBIfam" id="NF008911">
    <property type="entry name" value="PRK12275.1-2"/>
    <property type="match status" value="1"/>
</dbReference>
<dbReference type="InterPro" id="IPR036583">
    <property type="entry name" value="23S_rRNA_IVS_sf"/>
</dbReference>
<name>A0A372IIY0_9BACT</name>
<protein>
    <submittedName>
        <fullName evidence="1">Four helix bundle protein</fullName>
    </submittedName>
</protein>
<accession>A0A372IIY0</accession>
<dbReference type="CDD" id="cd16377">
    <property type="entry name" value="23S_rRNA_IVP_like"/>
    <property type="match status" value="1"/>
</dbReference>
<evidence type="ECO:0000313" key="2">
    <source>
        <dbReference type="Proteomes" id="UP000264702"/>
    </source>
</evidence>
<dbReference type="Proteomes" id="UP000264702">
    <property type="component" value="Unassembled WGS sequence"/>
</dbReference>
<reference evidence="1 2" key="1">
    <citation type="submission" date="2018-08" db="EMBL/GenBank/DDBJ databases">
        <title>Acidipila sp. 4G-K13, an acidobacterium isolated from forest soil.</title>
        <authorList>
            <person name="Gao Z.-H."/>
            <person name="Qiu L.-H."/>
        </authorList>
    </citation>
    <scope>NUCLEOTIDE SEQUENCE [LARGE SCALE GENOMIC DNA]</scope>
    <source>
        <strain evidence="1 2">4G-K13</strain>
    </source>
</reference>
<keyword evidence="2" id="KW-1185">Reference proteome</keyword>
<dbReference type="Gene3D" id="1.20.1440.60">
    <property type="entry name" value="23S rRNA-intervening sequence"/>
    <property type="match status" value="1"/>
</dbReference>
<comment type="caution">
    <text evidence="1">The sequence shown here is derived from an EMBL/GenBank/DDBJ whole genome shotgun (WGS) entry which is preliminary data.</text>
</comment>
<dbReference type="AlphaFoldDB" id="A0A372IIY0"/>
<dbReference type="SUPFAM" id="SSF158446">
    <property type="entry name" value="IVS-encoded protein-like"/>
    <property type="match status" value="1"/>
</dbReference>
<dbReference type="EMBL" id="QVQT01000009">
    <property type="protein sequence ID" value="RFU14867.1"/>
    <property type="molecule type" value="Genomic_DNA"/>
</dbReference>